<dbReference type="VEuPathDB" id="VectorBase:GPPI032083"/>
<accession>A0A1B0BJG6</accession>
<name>A0A1B0BJG6_9MUSC</name>
<organism evidence="2 3">
    <name type="scientific">Glossina palpalis gambiensis</name>
    <dbReference type="NCBI Taxonomy" id="67801"/>
    <lineage>
        <taxon>Eukaryota</taxon>
        <taxon>Metazoa</taxon>
        <taxon>Ecdysozoa</taxon>
        <taxon>Arthropoda</taxon>
        <taxon>Hexapoda</taxon>
        <taxon>Insecta</taxon>
        <taxon>Pterygota</taxon>
        <taxon>Neoptera</taxon>
        <taxon>Endopterygota</taxon>
        <taxon>Diptera</taxon>
        <taxon>Brachycera</taxon>
        <taxon>Muscomorpha</taxon>
        <taxon>Hippoboscoidea</taxon>
        <taxon>Glossinidae</taxon>
        <taxon>Glossina</taxon>
    </lineage>
</organism>
<feature type="region of interest" description="Disordered" evidence="1">
    <location>
        <begin position="1"/>
        <end position="30"/>
    </location>
</feature>
<evidence type="ECO:0000256" key="1">
    <source>
        <dbReference type="SAM" id="MobiDB-lite"/>
    </source>
</evidence>
<sequence>MSTRCKEPKYAALGPPLNFDKPPPPPKESRLLASENKLYPAPKERNCCNKLPDKINSSKQLQVSRKSADHNCAKILYTSLCLQLLSACKETKLLPFIISSVSNCAKELKSNTSISFSLTSNWVKYLKKNCKRYKRKIN</sequence>
<protein>
    <submittedName>
        <fullName evidence="2">Uncharacterized protein</fullName>
    </submittedName>
</protein>
<proteinExistence type="predicted"/>
<reference evidence="3" key="1">
    <citation type="submission" date="2015-01" db="EMBL/GenBank/DDBJ databases">
        <authorList>
            <person name="Aksoy S."/>
            <person name="Warren W."/>
            <person name="Wilson R.K."/>
        </authorList>
    </citation>
    <scope>NUCLEOTIDE SEQUENCE [LARGE SCALE GENOMIC DNA]</scope>
    <source>
        <strain evidence="3">IAEA</strain>
    </source>
</reference>
<dbReference type="AlphaFoldDB" id="A0A1B0BJG6"/>
<dbReference type="Proteomes" id="UP000092460">
    <property type="component" value="Unassembled WGS sequence"/>
</dbReference>
<evidence type="ECO:0000313" key="3">
    <source>
        <dbReference type="Proteomes" id="UP000092460"/>
    </source>
</evidence>
<evidence type="ECO:0000313" key="2">
    <source>
        <dbReference type="EnsemblMetazoa" id="GPPI032083-PA"/>
    </source>
</evidence>
<keyword evidence="3" id="KW-1185">Reference proteome</keyword>
<dbReference type="EnsemblMetazoa" id="GPPI032083-RA">
    <property type="protein sequence ID" value="GPPI032083-PA"/>
    <property type="gene ID" value="GPPI032083"/>
</dbReference>
<dbReference type="EMBL" id="JXJN01015387">
    <property type="status" value="NOT_ANNOTATED_CDS"/>
    <property type="molecule type" value="Genomic_DNA"/>
</dbReference>
<reference evidence="2" key="2">
    <citation type="submission" date="2020-05" db="UniProtKB">
        <authorList>
            <consortium name="EnsemblMetazoa"/>
        </authorList>
    </citation>
    <scope>IDENTIFICATION</scope>
    <source>
        <strain evidence="2">IAEA</strain>
    </source>
</reference>